<comment type="caution">
    <text evidence="1">The sequence shown here is derived from an EMBL/GenBank/DDBJ whole genome shotgun (WGS) entry which is preliminary data.</text>
</comment>
<evidence type="ECO:0000313" key="1">
    <source>
        <dbReference type="EMBL" id="GAG16557.1"/>
    </source>
</evidence>
<dbReference type="AlphaFoldDB" id="X0VZP1"/>
<name>X0VZP1_9ZZZZ</name>
<gene>
    <name evidence="1" type="ORF">S01H1_52494</name>
</gene>
<proteinExistence type="predicted"/>
<organism evidence="1">
    <name type="scientific">marine sediment metagenome</name>
    <dbReference type="NCBI Taxonomy" id="412755"/>
    <lineage>
        <taxon>unclassified sequences</taxon>
        <taxon>metagenomes</taxon>
        <taxon>ecological metagenomes</taxon>
    </lineage>
</organism>
<dbReference type="EMBL" id="BARS01033931">
    <property type="protein sequence ID" value="GAG16557.1"/>
    <property type="molecule type" value="Genomic_DNA"/>
</dbReference>
<accession>X0VZP1</accession>
<reference evidence="1" key="1">
    <citation type="journal article" date="2014" name="Front. Microbiol.">
        <title>High frequency of phylogenetically diverse reductive dehalogenase-homologous genes in deep subseafloor sedimentary metagenomes.</title>
        <authorList>
            <person name="Kawai M."/>
            <person name="Futagami T."/>
            <person name="Toyoda A."/>
            <person name="Takaki Y."/>
            <person name="Nishi S."/>
            <person name="Hori S."/>
            <person name="Arai W."/>
            <person name="Tsubouchi T."/>
            <person name="Morono Y."/>
            <person name="Uchiyama I."/>
            <person name="Ito T."/>
            <person name="Fujiyama A."/>
            <person name="Inagaki F."/>
            <person name="Takami H."/>
        </authorList>
    </citation>
    <scope>NUCLEOTIDE SEQUENCE</scope>
    <source>
        <strain evidence="1">Expedition CK06-06</strain>
    </source>
</reference>
<protein>
    <submittedName>
        <fullName evidence="1">Uncharacterized protein</fullName>
    </submittedName>
</protein>
<feature type="non-terminal residue" evidence="1">
    <location>
        <position position="1"/>
    </location>
</feature>
<sequence length="81" mass="9135">LKATGGKRPYLLSAFFQVMAARIEPADVTRAFAIMLDKPPEWFREVRAVELVKALPVLDEINKFDELIKATSKLFVKVNDG</sequence>